<sequence>QKFIHHSNSIRGMSSSRNPSTFTNRQPQQQQSTAKIDIRLVAKFERDDEFIEPGDAADGAAAAAGVSGWDDGAARDWEAGWDV</sequence>
<evidence type="ECO:0000256" key="1">
    <source>
        <dbReference type="SAM" id="MobiDB-lite"/>
    </source>
</evidence>
<comment type="caution">
    <text evidence="2">The sequence shown here is derived from an EMBL/GenBank/DDBJ whole genome shotgun (WGS) entry which is preliminary data.</text>
</comment>
<keyword evidence="3" id="KW-1185">Reference proteome</keyword>
<feature type="non-terminal residue" evidence="2">
    <location>
        <position position="1"/>
    </location>
</feature>
<accession>A0A267E256</accession>
<dbReference type="Proteomes" id="UP000215902">
    <property type="component" value="Unassembled WGS sequence"/>
</dbReference>
<evidence type="ECO:0000313" key="3">
    <source>
        <dbReference type="Proteomes" id="UP000215902"/>
    </source>
</evidence>
<name>A0A267E256_9PLAT</name>
<evidence type="ECO:0000313" key="2">
    <source>
        <dbReference type="EMBL" id="PAA54762.1"/>
    </source>
</evidence>
<protein>
    <submittedName>
        <fullName evidence="2">Uncharacterized protein</fullName>
    </submittedName>
</protein>
<proteinExistence type="predicted"/>
<dbReference type="AlphaFoldDB" id="A0A267E256"/>
<feature type="region of interest" description="Disordered" evidence="1">
    <location>
        <begin position="1"/>
        <end position="33"/>
    </location>
</feature>
<dbReference type="EMBL" id="NIVC01002864">
    <property type="protein sequence ID" value="PAA54762.1"/>
    <property type="molecule type" value="Genomic_DNA"/>
</dbReference>
<reference evidence="2 3" key="1">
    <citation type="submission" date="2017-06" db="EMBL/GenBank/DDBJ databases">
        <title>A platform for efficient transgenesis in Macrostomum lignano, a flatworm model organism for stem cell research.</title>
        <authorList>
            <person name="Berezikov E."/>
        </authorList>
    </citation>
    <scope>NUCLEOTIDE SEQUENCE [LARGE SCALE GENOMIC DNA]</scope>
    <source>
        <strain evidence="2">DV1</strain>
        <tissue evidence="2">Whole organism</tissue>
    </source>
</reference>
<organism evidence="2 3">
    <name type="scientific">Macrostomum lignano</name>
    <dbReference type="NCBI Taxonomy" id="282301"/>
    <lineage>
        <taxon>Eukaryota</taxon>
        <taxon>Metazoa</taxon>
        <taxon>Spiralia</taxon>
        <taxon>Lophotrochozoa</taxon>
        <taxon>Platyhelminthes</taxon>
        <taxon>Rhabditophora</taxon>
        <taxon>Macrostomorpha</taxon>
        <taxon>Macrostomida</taxon>
        <taxon>Macrostomidae</taxon>
        <taxon>Macrostomum</taxon>
    </lineage>
</organism>
<gene>
    <name evidence="2" type="ORF">BOX15_Mlig003783g6</name>
</gene>